<dbReference type="RefSeq" id="WP_141612011.1">
    <property type="nucleotide sequence ID" value="NZ_VIGC02000035.1"/>
</dbReference>
<dbReference type="OrthoDB" id="3831400at2"/>
<keyword evidence="3" id="KW-1185">Reference proteome</keyword>
<dbReference type="EMBL" id="VIGC01000035">
    <property type="protein sequence ID" value="TQE93681.1"/>
    <property type="molecule type" value="Genomic_DNA"/>
</dbReference>
<sequence>MHPQIGRAGFHIGFYVVFVSGGLLFFLERGSAEFVITSFTFILGLAFLAAIAVAVRLGQRKL</sequence>
<reference evidence="2 3" key="1">
    <citation type="submission" date="2019-06" db="EMBL/GenBank/DDBJ databases">
        <title>Genome sequence of Litorilinea aerophila BAA-2444.</title>
        <authorList>
            <person name="Maclea K.S."/>
            <person name="Maurais E.G."/>
            <person name="Iannazzi L.C."/>
        </authorList>
    </citation>
    <scope>NUCLEOTIDE SEQUENCE [LARGE SCALE GENOMIC DNA]</scope>
    <source>
        <strain evidence="2 3">ATCC BAA-2444</strain>
    </source>
</reference>
<organism evidence="2 3">
    <name type="scientific">Litorilinea aerophila</name>
    <dbReference type="NCBI Taxonomy" id="1204385"/>
    <lineage>
        <taxon>Bacteria</taxon>
        <taxon>Bacillati</taxon>
        <taxon>Chloroflexota</taxon>
        <taxon>Caldilineae</taxon>
        <taxon>Caldilineales</taxon>
        <taxon>Caldilineaceae</taxon>
        <taxon>Litorilinea</taxon>
    </lineage>
</organism>
<accession>A0A540VAC1</accession>
<feature type="transmembrane region" description="Helical" evidence="1">
    <location>
        <begin position="34"/>
        <end position="55"/>
    </location>
</feature>
<name>A0A540VAC1_9CHLR</name>
<keyword evidence="1" id="KW-0812">Transmembrane</keyword>
<protein>
    <submittedName>
        <fullName evidence="2">Uncharacterized protein</fullName>
    </submittedName>
</protein>
<proteinExistence type="predicted"/>
<dbReference type="AlphaFoldDB" id="A0A540VAC1"/>
<dbReference type="InParanoid" id="A0A540VAC1"/>
<evidence type="ECO:0000256" key="1">
    <source>
        <dbReference type="SAM" id="Phobius"/>
    </source>
</evidence>
<gene>
    <name evidence="2" type="ORF">FKZ61_20385</name>
</gene>
<evidence type="ECO:0000313" key="3">
    <source>
        <dbReference type="Proteomes" id="UP000317371"/>
    </source>
</evidence>
<keyword evidence="1" id="KW-1133">Transmembrane helix</keyword>
<keyword evidence="1" id="KW-0472">Membrane</keyword>
<evidence type="ECO:0000313" key="2">
    <source>
        <dbReference type="EMBL" id="TQE93681.1"/>
    </source>
</evidence>
<dbReference type="Proteomes" id="UP000317371">
    <property type="component" value="Unassembled WGS sequence"/>
</dbReference>
<feature type="transmembrane region" description="Helical" evidence="1">
    <location>
        <begin position="12"/>
        <end position="28"/>
    </location>
</feature>
<comment type="caution">
    <text evidence="2">The sequence shown here is derived from an EMBL/GenBank/DDBJ whole genome shotgun (WGS) entry which is preliminary data.</text>
</comment>